<comment type="caution">
    <text evidence="2">The sequence shown here is derived from an EMBL/GenBank/DDBJ whole genome shotgun (WGS) entry which is preliminary data.</text>
</comment>
<dbReference type="AlphaFoldDB" id="A0A261GCK6"/>
<dbReference type="EMBL" id="MWWZ01000004">
    <property type="protein sequence ID" value="OZG69144.1"/>
    <property type="molecule type" value="Genomic_DNA"/>
</dbReference>
<evidence type="ECO:0000256" key="1">
    <source>
        <dbReference type="SAM" id="Phobius"/>
    </source>
</evidence>
<organism evidence="2 3">
    <name type="scientific">Bifidobacterium eulemuris</name>
    <dbReference type="NCBI Taxonomy" id="1765219"/>
    <lineage>
        <taxon>Bacteria</taxon>
        <taxon>Bacillati</taxon>
        <taxon>Actinomycetota</taxon>
        <taxon>Actinomycetes</taxon>
        <taxon>Bifidobacteriales</taxon>
        <taxon>Bifidobacteriaceae</taxon>
        <taxon>Bifidobacterium</taxon>
    </lineage>
</organism>
<sequence>MLMELLPAVLWCFAVVISVNLCCVCVIRGRFLQGGHPPVRPVSWGIVGLHLVSVLLFILPYPVYLLICGDFSTQARDFYTRMGWPSVVIVVLCVAAQLTLMYLQARRAMFTEMDERLKHAGK</sequence>
<evidence type="ECO:0000313" key="3">
    <source>
        <dbReference type="Proteomes" id="UP000216057"/>
    </source>
</evidence>
<feature type="transmembrane region" description="Helical" evidence="1">
    <location>
        <begin position="6"/>
        <end position="29"/>
    </location>
</feature>
<dbReference type="Proteomes" id="UP000216057">
    <property type="component" value="Unassembled WGS sequence"/>
</dbReference>
<keyword evidence="1" id="KW-1133">Transmembrane helix</keyword>
<keyword evidence="1" id="KW-0812">Transmembrane</keyword>
<dbReference type="RefSeq" id="WP_211279898.1">
    <property type="nucleotide sequence ID" value="NZ_MWWZ01000004.1"/>
</dbReference>
<feature type="transmembrane region" description="Helical" evidence="1">
    <location>
        <begin position="83"/>
        <end position="103"/>
    </location>
</feature>
<evidence type="ECO:0000313" key="2">
    <source>
        <dbReference type="EMBL" id="OZG69144.1"/>
    </source>
</evidence>
<gene>
    <name evidence="2" type="ORF">BEUL_0550</name>
</gene>
<protein>
    <recommendedName>
        <fullName evidence="4">Anaerobic C4-dicarboxylate transport protein</fullName>
    </recommendedName>
</protein>
<name>A0A261GCK6_9BIFI</name>
<feature type="transmembrane region" description="Helical" evidence="1">
    <location>
        <begin position="41"/>
        <end position="63"/>
    </location>
</feature>
<proteinExistence type="predicted"/>
<keyword evidence="1" id="KW-0472">Membrane</keyword>
<accession>A0A261GCK6</accession>
<evidence type="ECO:0008006" key="4">
    <source>
        <dbReference type="Google" id="ProtNLM"/>
    </source>
</evidence>
<reference evidence="2 3" key="1">
    <citation type="journal article" date="2017" name="BMC Genomics">
        <title>Comparative genomic and phylogenomic analyses of the Bifidobacteriaceae family.</title>
        <authorList>
            <person name="Lugli G.A."/>
            <person name="Milani C."/>
            <person name="Turroni F."/>
            <person name="Duranti S."/>
            <person name="Mancabelli L."/>
            <person name="Mangifesta M."/>
            <person name="Ferrario C."/>
            <person name="Modesto M."/>
            <person name="Mattarelli P."/>
            <person name="Jiri K."/>
            <person name="van Sinderen D."/>
            <person name="Ventura M."/>
        </authorList>
    </citation>
    <scope>NUCLEOTIDE SEQUENCE [LARGE SCALE GENOMIC DNA]</scope>
    <source>
        <strain evidence="2 3">DSM 100216</strain>
    </source>
</reference>